<sequence length="165" mass="18361">MNKTIIIATFLIFSVSGFVIADENLNNYAKSNPAIQVLKIYESPTCGCCGHWAKYMSENGFKIEEIKTNDFMKIKTQYNIKEPYRSCHTAVINGYAIEGHVPYNEVKKLLSEKPKDVIGIAVAGMPQGSPGMEQGFPDDTYDVMMLMNDGTSKVVATYKGKTKIK</sequence>
<comment type="caution">
    <text evidence="2">The sequence shown here is derived from an EMBL/GenBank/DDBJ whole genome shotgun (WGS) entry which is preliminary data.</text>
</comment>
<organism evidence="2 3">
    <name type="scientific">Helicobacter didelphidarum</name>
    <dbReference type="NCBI Taxonomy" id="2040648"/>
    <lineage>
        <taxon>Bacteria</taxon>
        <taxon>Pseudomonadati</taxon>
        <taxon>Campylobacterota</taxon>
        <taxon>Epsilonproteobacteria</taxon>
        <taxon>Campylobacterales</taxon>
        <taxon>Helicobacteraceae</taxon>
        <taxon>Helicobacter</taxon>
    </lineage>
</organism>
<dbReference type="InterPro" id="IPR036249">
    <property type="entry name" value="Thioredoxin-like_sf"/>
</dbReference>
<feature type="chain" id="PRO_5017550615" evidence="1">
    <location>
        <begin position="22"/>
        <end position="165"/>
    </location>
</feature>
<keyword evidence="3" id="KW-1185">Reference proteome</keyword>
<proteinExistence type="predicted"/>
<dbReference type="EMBL" id="NXLQ01000015">
    <property type="protein sequence ID" value="RDU64977.1"/>
    <property type="molecule type" value="Genomic_DNA"/>
</dbReference>
<dbReference type="AlphaFoldDB" id="A0A3D8II14"/>
<dbReference type="SUPFAM" id="SSF52833">
    <property type="entry name" value="Thioredoxin-like"/>
    <property type="match status" value="1"/>
</dbReference>
<name>A0A3D8II14_9HELI</name>
<evidence type="ECO:0000313" key="3">
    <source>
        <dbReference type="Proteomes" id="UP000256379"/>
    </source>
</evidence>
<evidence type="ECO:0000313" key="2">
    <source>
        <dbReference type="EMBL" id="RDU64977.1"/>
    </source>
</evidence>
<protein>
    <submittedName>
        <fullName evidence="2">CopG family transcriptional regulator</fullName>
    </submittedName>
</protein>
<dbReference type="InterPro" id="IPR007332">
    <property type="entry name" value="DUF411"/>
</dbReference>
<dbReference type="Proteomes" id="UP000256379">
    <property type="component" value="Unassembled WGS sequence"/>
</dbReference>
<dbReference type="Pfam" id="PF04214">
    <property type="entry name" value="DUF411"/>
    <property type="match status" value="1"/>
</dbReference>
<dbReference type="OrthoDB" id="14727at2"/>
<accession>A0A3D8II14</accession>
<keyword evidence="1" id="KW-0732">Signal</keyword>
<gene>
    <name evidence="2" type="ORF">CQA53_06975</name>
</gene>
<reference evidence="2 3" key="1">
    <citation type="submission" date="2018-04" db="EMBL/GenBank/DDBJ databases">
        <title>Novel Campyloabacter and Helicobacter Species and Strains.</title>
        <authorList>
            <person name="Mannion A.J."/>
            <person name="Shen Z."/>
            <person name="Fox J.G."/>
        </authorList>
    </citation>
    <scope>NUCLEOTIDE SEQUENCE [LARGE SCALE GENOMIC DNA]</scope>
    <source>
        <strain evidence="2 3">MIT 17-337</strain>
    </source>
</reference>
<evidence type="ECO:0000256" key="1">
    <source>
        <dbReference type="SAM" id="SignalP"/>
    </source>
</evidence>
<dbReference type="RefSeq" id="WP_115543299.1">
    <property type="nucleotide sequence ID" value="NZ_NXLQ01000015.1"/>
</dbReference>
<feature type="signal peptide" evidence="1">
    <location>
        <begin position="1"/>
        <end position="21"/>
    </location>
</feature>